<accession>A0ABX6T554</accession>
<name>A0ABX6T554_9SPHN</name>
<evidence type="ECO:0000256" key="1">
    <source>
        <dbReference type="ARBA" id="ARBA00010458"/>
    </source>
</evidence>
<keyword evidence="6" id="KW-1185">Reference proteome</keyword>
<dbReference type="SUPFAM" id="SSF54637">
    <property type="entry name" value="Thioesterase/thiol ester dehydrase-isomerase"/>
    <property type="match status" value="1"/>
</dbReference>
<dbReference type="EMBL" id="CP060780">
    <property type="protein sequence ID" value="QNP44338.1"/>
    <property type="molecule type" value="Genomic_DNA"/>
</dbReference>
<organism evidence="5 6">
    <name type="scientific">Sphingomonas daechungensis</name>
    <dbReference type="NCBI Taxonomy" id="1176646"/>
    <lineage>
        <taxon>Bacteria</taxon>
        <taxon>Pseudomonadati</taxon>
        <taxon>Pseudomonadota</taxon>
        <taxon>Alphaproteobacteria</taxon>
        <taxon>Sphingomonadales</taxon>
        <taxon>Sphingomonadaceae</taxon>
        <taxon>Sphingomonas</taxon>
    </lineage>
</organism>
<dbReference type="InterPro" id="IPR033120">
    <property type="entry name" value="HOTDOG_ACOT"/>
</dbReference>
<dbReference type="InterPro" id="IPR029069">
    <property type="entry name" value="HotDog_dom_sf"/>
</dbReference>
<comment type="similarity">
    <text evidence="1">Belongs to the acyl coenzyme A hydrolase family.</text>
</comment>
<dbReference type="Proteomes" id="UP000516134">
    <property type="component" value="Chromosome"/>
</dbReference>
<reference evidence="5 6" key="1">
    <citation type="submission" date="2020-08" db="EMBL/GenBank/DDBJ databases">
        <title>Genome sequence of Sphingomonas daechungensis KACC 18115T.</title>
        <authorList>
            <person name="Hyun D.-W."/>
            <person name="Bae J.-W."/>
        </authorList>
    </citation>
    <scope>NUCLEOTIDE SEQUENCE [LARGE SCALE GENOMIC DNA]</scope>
    <source>
        <strain evidence="5 6">KACC 18115</strain>
    </source>
</reference>
<dbReference type="InterPro" id="IPR006683">
    <property type="entry name" value="Thioestr_dom"/>
</dbReference>
<evidence type="ECO:0000256" key="3">
    <source>
        <dbReference type="PROSITE-ProRule" id="PRU01106"/>
    </source>
</evidence>
<evidence type="ECO:0000313" key="5">
    <source>
        <dbReference type="EMBL" id="QNP44338.1"/>
    </source>
</evidence>
<keyword evidence="2 3" id="KW-0378">Hydrolase</keyword>
<proteinExistence type="inferred from homology"/>
<dbReference type="Pfam" id="PF03061">
    <property type="entry name" value="4HBT"/>
    <property type="match status" value="1"/>
</dbReference>
<feature type="domain" description="HotDog ACOT-type" evidence="4">
    <location>
        <begin position="1"/>
        <end position="102"/>
    </location>
</feature>
<protein>
    <submittedName>
        <fullName evidence="5">Acyl-CoA thioesterase</fullName>
    </submittedName>
</protein>
<sequence length="116" mass="12479">MPTHLNPYGGVFGGWLISQMALGAGSEASRVVRGKAVLVAADELRFKGAPSVGDEVSVYVELLESGRTSLTYQAEAISRERHGDAETRVAWGRFKFVALDENDRPREVAAQEGSNG</sequence>
<dbReference type="PROSITE" id="PS51770">
    <property type="entry name" value="HOTDOG_ACOT"/>
    <property type="match status" value="1"/>
</dbReference>
<dbReference type="RefSeq" id="WP_187715759.1">
    <property type="nucleotide sequence ID" value="NZ_BAABJC010000001.1"/>
</dbReference>
<dbReference type="CDD" id="cd03442">
    <property type="entry name" value="BFIT_BACH"/>
    <property type="match status" value="1"/>
</dbReference>
<dbReference type="PANTHER" id="PTHR11049">
    <property type="entry name" value="ACYL COENZYME A THIOESTER HYDROLASE"/>
    <property type="match status" value="1"/>
</dbReference>
<evidence type="ECO:0000259" key="4">
    <source>
        <dbReference type="PROSITE" id="PS51770"/>
    </source>
</evidence>
<dbReference type="Gene3D" id="3.10.129.10">
    <property type="entry name" value="Hotdog Thioesterase"/>
    <property type="match status" value="1"/>
</dbReference>
<dbReference type="InterPro" id="IPR040170">
    <property type="entry name" value="Cytosol_ACT"/>
</dbReference>
<evidence type="ECO:0000256" key="2">
    <source>
        <dbReference type="ARBA" id="ARBA00022801"/>
    </source>
</evidence>
<gene>
    <name evidence="5" type="ORF">H9L15_02605</name>
</gene>
<evidence type="ECO:0000313" key="6">
    <source>
        <dbReference type="Proteomes" id="UP000516134"/>
    </source>
</evidence>
<dbReference type="PANTHER" id="PTHR11049:SF5">
    <property type="entry name" value="ACYL-COA THIOESTER HYDROLASE YCIA"/>
    <property type="match status" value="1"/>
</dbReference>